<evidence type="ECO:0000313" key="2">
    <source>
        <dbReference type="Proteomes" id="UP000176429"/>
    </source>
</evidence>
<evidence type="ECO:0000313" key="1">
    <source>
        <dbReference type="EMBL" id="OHA40498.1"/>
    </source>
</evidence>
<comment type="caution">
    <text evidence="1">The sequence shown here is derived from an EMBL/GenBank/DDBJ whole genome shotgun (WGS) entry which is preliminary data.</text>
</comment>
<proteinExistence type="predicted"/>
<accession>A0A1G2NWR3</accession>
<dbReference type="AlphaFoldDB" id="A0A1G2NWR3"/>
<gene>
    <name evidence="1" type="ORF">A3H68_01795</name>
</gene>
<sequence>MTTKYQFAQFDPRPQGTEVNEKIFSPGSVFGIEVTIPALAVRCTLGNLDHHRPGDTHETPSACEQAMTCELPPEGSVLATVRPDADSITAIAVLVNRAENRSNAEGRQIDEDKVWAVGEFDRHGPAGEKPCDFVTAIARKSADFKISLTERVAWASDLLAGADKSAEIAVLISAHDSELEAARKASELTLHASERIAAVVSTHRFATNLGYESARVVVAMNPSMPVDPKDPAEGTYRKFTVCRYDSHVSCDLPAALVELQKLEAGWGGRGDIFGSPQGVSSTLTLEQVLKVVARHLK</sequence>
<name>A0A1G2NWR3_9BACT</name>
<protein>
    <submittedName>
        <fullName evidence="1">Uncharacterized protein</fullName>
    </submittedName>
</protein>
<dbReference type="EMBL" id="MHSH01000051">
    <property type="protein sequence ID" value="OHA40498.1"/>
    <property type="molecule type" value="Genomic_DNA"/>
</dbReference>
<organism evidence="1 2">
    <name type="scientific">Candidatus Taylorbacteria bacterium RIFCSPLOWO2_02_FULL_46_40</name>
    <dbReference type="NCBI Taxonomy" id="1802329"/>
    <lineage>
        <taxon>Bacteria</taxon>
        <taxon>Candidatus Tayloriibacteriota</taxon>
    </lineage>
</organism>
<dbReference type="Proteomes" id="UP000176429">
    <property type="component" value="Unassembled WGS sequence"/>
</dbReference>
<reference evidence="1 2" key="1">
    <citation type="journal article" date="2016" name="Nat. Commun.">
        <title>Thousands of microbial genomes shed light on interconnected biogeochemical processes in an aquifer system.</title>
        <authorList>
            <person name="Anantharaman K."/>
            <person name="Brown C.T."/>
            <person name="Hug L.A."/>
            <person name="Sharon I."/>
            <person name="Castelle C.J."/>
            <person name="Probst A.J."/>
            <person name="Thomas B.C."/>
            <person name="Singh A."/>
            <person name="Wilkins M.J."/>
            <person name="Karaoz U."/>
            <person name="Brodie E.L."/>
            <person name="Williams K.H."/>
            <person name="Hubbard S.S."/>
            <person name="Banfield J.F."/>
        </authorList>
    </citation>
    <scope>NUCLEOTIDE SEQUENCE [LARGE SCALE GENOMIC DNA]</scope>
</reference>